<dbReference type="Pfam" id="PF07287">
    <property type="entry name" value="AtuA"/>
    <property type="match status" value="1"/>
</dbReference>
<evidence type="ECO:0000313" key="5">
    <source>
        <dbReference type="Proteomes" id="UP001140293"/>
    </source>
</evidence>
<gene>
    <name evidence="4" type="ORF">H7I41_06505</name>
</gene>
<accession>A0A9X2YLF1</accession>
<name>A0A9X2YLF1_9MYCO</name>
<dbReference type="AlphaFoldDB" id="A0A9X2YLF1"/>
<dbReference type="InterPro" id="IPR056362">
    <property type="entry name" value="AtuA-like_ferredoxin_dom"/>
</dbReference>
<keyword evidence="5" id="KW-1185">Reference proteome</keyword>
<dbReference type="PANTHER" id="PTHR47585:SF1">
    <property type="entry name" value="DUF1446 DOMAIN-CONTAINING PROTEIN"/>
    <property type="match status" value="1"/>
</dbReference>
<feature type="region of interest" description="Disordered" evidence="1">
    <location>
        <begin position="450"/>
        <end position="492"/>
    </location>
</feature>
<sequence length="593" mass="62982">MSARPIRIANCSGFFGDRLTAAREMVEGGPIDVLTGDWLAELTMLILARRRAGRPGVGYADTVVDQLEAVLATCLERNIKIVVNAGGLDPQGCAHAIKRLATTVGVCPSIAFITGDDLLPRLAELAAGERLHPVGRGYSSPGNVISANAYLGGWGIAEALQRGADIVVTGRVTDAALVTGPAAWHHGWRRDDWDALAGAVVAGHLIECGTQVTGGNYAFFEEVPGLERIGFPWADVHADGSCVIGKHDGTGGAVSVGTVTSQLLYEIAGPAYLGPDVTTRFDTVTLRQCAPDRVEVSGATGEPPPPTYKVSLTEWGGYRQDVAVAVTGLDVDAKVAVLERAFWTACRHAPSDYTGVTTRVDRTGSRDPQTNAEAVSTWRLTLKDADGAKLGPAVSDAVLEMALATIPGMFMPGETVTRPARFGVFRPALVDATEVRQRVQLLGGESFLAEEVDPALRRPPPARGDDPPEPPPHPGPLTRAPPGRVAGARSGDKGADANVGVFVRSDAAWRWLDAFLTVERLRALLPEVAGLPVVRHRLPRLRALNFVISGLLEDGVGACARLDPQAKGLGEWLRAREVDIPRALLDGERVRCR</sequence>
<comment type="caution">
    <text evidence="4">The sequence shown here is derived from an EMBL/GenBank/DDBJ whole genome shotgun (WGS) entry which is preliminary data.</text>
</comment>
<proteinExistence type="predicted"/>
<dbReference type="InterPro" id="IPR010839">
    <property type="entry name" value="AtuA_N"/>
</dbReference>
<protein>
    <submittedName>
        <fullName evidence="4">DUF1446 domain-containing protein</fullName>
    </submittedName>
</protein>
<dbReference type="RefSeq" id="WP_264011766.1">
    <property type="nucleotide sequence ID" value="NZ_JACKSJ010000051.1"/>
</dbReference>
<dbReference type="Proteomes" id="UP001140293">
    <property type="component" value="Unassembled WGS sequence"/>
</dbReference>
<reference evidence="4" key="2">
    <citation type="journal article" date="2022" name="BMC Genomics">
        <title>Comparative genome analysis of mycobacteria focusing on tRNA and non-coding RNA.</title>
        <authorList>
            <person name="Behra P.R.K."/>
            <person name="Pettersson B.M.F."/>
            <person name="Ramesh M."/>
            <person name="Das S."/>
            <person name="Dasgupta S."/>
            <person name="Kirsebom L.A."/>
        </authorList>
    </citation>
    <scope>NUCLEOTIDE SEQUENCE</scope>
    <source>
        <strain evidence="4">DSM 44615</strain>
    </source>
</reference>
<dbReference type="Pfam" id="PF23544">
    <property type="entry name" value="AtuA_ferredoxin"/>
    <property type="match status" value="1"/>
</dbReference>
<evidence type="ECO:0000259" key="3">
    <source>
        <dbReference type="Pfam" id="PF23544"/>
    </source>
</evidence>
<evidence type="ECO:0000259" key="2">
    <source>
        <dbReference type="Pfam" id="PF07287"/>
    </source>
</evidence>
<dbReference type="EMBL" id="JACKSJ010000051">
    <property type="protein sequence ID" value="MCV7169570.1"/>
    <property type="molecule type" value="Genomic_DNA"/>
</dbReference>
<dbReference type="PANTHER" id="PTHR47585">
    <property type="match status" value="1"/>
</dbReference>
<organism evidence="4 5">
    <name type="scientific">[Mycobacterium] manitobense</name>
    <dbReference type="NCBI Taxonomy" id="190147"/>
    <lineage>
        <taxon>Bacteria</taxon>
        <taxon>Bacillati</taxon>
        <taxon>Actinomycetota</taxon>
        <taxon>Actinomycetes</taxon>
        <taxon>Mycobacteriales</taxon>
        <taxon>Mycobacteriaceae</taxon>
        <taxon>Mycolicibacterium</taxon>
    </lineage>
</organism>
<feature type="domain" description="Acyclic terpene utilisation N-terminal" evidence="2">
    <location>
        <begin position="6"/>
        <end position="440"/>
    </location>
</feature>
<evidence type="ECO:0000256" key="1">
    <source>
        <dbReference type="SAM" id="MobiDB-lite"/>
    </source>
</evidence>
<reference evidence="4" key="1">
    <citation type="submission" date="2020-07" db="EMBL/GenBank/DDBJ databases">
        <authorList>
            <person name="Pettersson B.M.F."/>
            <person name="Behra P.R.K."/>
            <person name="Ramesh M."/>
            <person name="Das S."/>
            <person name="Dasgupta S."/>
            <person name="Kirsebom L.A."/>
        </authorList>
    </citation>
    <scope>NUCLEOTIDE SEQUENCE</scope>
    <source>
        <strain evidence="4">DSM 44615</strain>
    </source>
</reference>
<evidence type="ECO:0000313" key="4">
    <source>
        <dbReference type="EMBL" id="MCV7169570.1"/>
    </source>
</evidence>
<feature type="domain" description="AtuA-like ferredoxin-fold" evidence="3">
    <location>
        <begin position="484"/>
        <end position="578"/>
    </location>
</feature>